<feature type="region of interest" description="Disordered" evidence="1">
    <location>
        <begin position="273"/>
        <end position="300"/>
    </location>
</feature>
<dbReference type="Proteomes" id="UP001153555">
    <property type="component" value="Unassembled WGS sequence"/>
</dbReference>
<comment type="caution">
    <text evidence="2">The sequence shown here is derived from an EMBL/GenBank/DDBJ whole genome shotgun (WGS) entry which is preliminary data.</text>
</comment>
<accession>A0A9N7NCM2</accession>
<dbReference type="PANTHER" id="PTHR47776">
    <property type="entry name" value="F5A8.9 PROTEIN"/>
    <property type="match status" value="1"/>
</dbReference>
<gene>
    <name evidence="2" type="ORF">SHERM_26872</name>
</gene>
<keyword evidence="3" id="KW-1185">Reference proteome</keyword>
<dbReference type="EMBL" id="CACSLK010027832">
    <property type="protein sequence ID" value="CAA0831523.1"/>
    <property type="molecule type" value="Genomic_DNA"/>
</dbReference>
<evidence type="ECO:0000256" key="1">
    <source>
        <dbReference type="SAM" id="MobiDB-lite"/>
    </source>
</evidence>
<sequence>MEKNYMSMSREVEKLRAELTNSTNIDPRTGAPYSAPAGYNEGLPAGSYPSGQNAYGTVQVCRKFERRKYEIAKKLNMVFSAEGGKFSMPCSCPIYVVELCQRKSKILQLLLDGKEVGPLLLEPPAGIRLAKSHSEALKKSKQPVFDIDCEDTSNVAWVTPILADELEERGTSKAANSSRVKKRSSTSLKSQGKARRLVKEHISKKDELLTSSILVDREERKALTRNIQQHISACMIVQTLICTDIYPIKAVLLAGKCHDTDAFDDVEEVRHANNENQNTSIRSAPSFPPQTSDKNPEADFVDSIDDAGKRVAAPSELSCVICRTEFSATRGVCHVGTDFVSTVSRTRQIIWRFAKTT</sequence>
<proteinExistence type="predicted"/>
<evidence type="ECO:0000313" key="3">
    <source>
        <dbReference type="Proteomes" id="UP001153555"/>
    </source>
</evidence>
<dbReference type="PANTHER" id="PTHR47776:SF2">
    <property type="entry name" value="RING-TYPE E3 UBIQUITIN TRANSFERASE BRCA1"/>
    <property type="match status" value="1"/>
</dbReference>
<reference evidence="2" key="1">
    <citation type="submission" date="2019-12" db="EMBL/GenBank/DDBJ databases">
        <authorList>
            <person name="Scholes J."/>
        </authorList>
    </citation>
    <scope>NUCLEOTIDE SEQUENCE</scope>
</reference>
<evidence type="ECO:0000313" key="2">
    <source>
        <dbReference type="EMBL" id="CAA0831523.1"/>
    </source>
</evidence>
<feature type="compositionally biased region" description="Polar residues" evidence="1">
    <location>
        <begin position="274"/>
        <end position="293"/>
    </location>
</feature>
<organism evidence="2 3">
    <name type="scientific">Striga hermonthica</name>
    <name type="common">Purple witchweed</name>
    <name type="synonym">Buchnera hermonthica</name>
    <dbReference type="NCBI Taxonomy" id="68872"/>
    <lineage>
        <taxon>Eukaryota</taxon>
        <taxon>Viridiplantae</taxon>
        <taxon>Streptophyta</taxon>
        <taxon>Embryophyta</taxon>
        <taxon>Tracheophyta</taxon>
        <taxon>Spermatophyta</taxon>
        <taxon>Magnoliopsida</taxon>
        <taxon>eudicotyledons</taxon>
        <taxon>Gunneridae</taxon>
        <taxon>Pentapetalae</taxon>
        <taxon>asterids</taxon>
        <taxon>lamiids</taxon>
        <taxon>Lamiales</taxon>
        <taxon>Orobanchaceae</taxon>
        <taxon>Buchnereae</taxon>
        <taxon>Striga</taxon>
    </lineage>
</organism>
<feature type="region of interest" description="Disordered" evidence="1">
    <location>
        <begin position="169"/>
        <end position="198"/>
    </location>
</feature>
<protein>
    <submittedName>
        <fullName evidence="2">Protein FLX-like 2</fullName>
    </submittedName>
</protein>
<dbReference type="AlphaFoldDB" id="A0A9N7NCM2"/>
<name>A0A9N7NCM2_STRHE</name>
<dbReference type="OrthoDB" id="1911379at2759"/>